<evidence type="ECO:0000313" key="3">
    <source>
        <dbReference type="Proteomes" id="UP001434883"/>
    </source>
</evidence>
<proteinExistence type="predicted"/>
<comment type="caution">
    <text evidence="2">The sequence shown here is derived from an EMBL/GenBank/DDBJ whole genome shotgun (WGS) entry which is preliminary data.</text>
</comment>
<feature type="region of interest" description="Disordered" evidence="1">
    <location>
        <begin position="1"/>
        <end position="73"/>
    </location>
</feature>
<feature type="region of interest" description="Disordered" evidence="1">
    <location>
        <begin position="395"/>
        <end position="476"/>
    </location>
</feature>
<feature type="region of interest" description="Disordered" evidence="1">
    <location>
        <begin position="201"/>
        <end position="234"/>
    </location>
</feature>
<reference evidence="2 3" key="1">
    <citation type="submission" date="2021-06" db="EMBL/GenBank/DDBJ databases">
        <authorList>
            <person name="Palmer J.M."/>
        </authorList>
    </citation>
    <scope>NUCLEOTIDE SEQUENCE [LARGE SCALE GENOMIC DNA]</scope>
    <source>
        <strain evidence="2 3">XC_2019</strain>
        <tissue evidence="2">Muscle</tissue>
    </source>
</reference>
<keyword evidence="3" id="KW-1185">Reference proteome</keyword>
<feature type="compositionally biased region" description="Basic and acidic residues" evidence="1">
    <location>
        <begin position="448"/>
        <end position="468"/>
    </location>
</feature>
<accession>A0ABV0QSX7</accession>
<feature type="non-terminal residue" evidence="2">
    <location>
        <position position="1"/>
    </location>
</feature>
<evidence type="ECO:0000313" key="2">
    <source>
        <dbReference type="EMBL" id="MEQ2198478.1"/>
    </source>
</evidence>
<name>A0ABV0QSX7_9TELE</name>
<gene>
    <name evidence="2" type="ORF">XENOCAPTIV_013451</name>
</gene>
<dbReference type="Proteomes" id="UP001434883">
    <property type="component" value="Unassembled WGS sequence"/>
</dbReference>
<evidence type="ECO:0000256" key="1">
    <source>
        <dbReference type="SAM" id="MobiDB-lite"/>
    </source>
</evidence>
<protein>
    <submittedName>
        <fullName evidence="2">Uncharacterized protein</fullName>
    </submittedName>
</protein>
<dbReference type="EMBL" id="JAHRIN010019610">
    <property type="protein sequence ID" value="MEQ2198478.1"/>
    <property type="molecule type" value="Genomic_DNA"/>
</dbReference>
<sequence length="476" mass="54516">KKIRQGPAQEEFLSPIRMEPLNPAREDSEVSGSEEEEPSEQETSGAESDDSESLLSIPVQPATPHKPIKIGQRKGEKKAVEVFDIYRVSERMARDLTWGPVQANDGRRAYIPEAGQKDYHILAVWADRLEDKVELKVKATFGEWANILMMPSYHTLATHQPLTSKFRSAYVGVVHDVMLRRLKKAAYKYAQEIERWVDELSAEEEEEEPPLPSAPRSAGKLMKRMSEQHTASSPEADVFREYKKIKTLVREKRSEESNEHYINDVWPMVNNATETDEAKKLWLSHVTAHPLDKQGTAESQYRRLVLEDMDDEDSQIRRAKLCMDGGQRLAPEWHILKQTISPARYVKALREITQGRRGEIAFAKMPVRGTTVPQIDQAVISYDLEQQFYEERWKKETGQGAKPPTKASMKAPANPPNRPPFQRREEPQRRFYGPPAPQGPQKKSTFLPKEEYDKLSTEEKKALFESRRSGTRGPAK</sequence>
<organism evidence="2 3">
    <name type="scientific">Xenoophorus captivus</name>
    <dbReference type="NCBI Taxonomy" id="1517983"/>
    <lineage>
        <taxon>Eukaryota</taxon>
        <taxon>Metazoa</taxon>
        <taxon>Chordata</taxon>
        <taxon>Craniata</taxon>
        <taxon>Vertebrata</taxon>
        <taxon>Euteleostomi</taxon>
        <taxon>Actinopterygii</taxon>
        <taxon>Neopterygii</taxon>
        <taxon>Teleostei</taxon>
        <taxon>Neoteleostei</taxon>
        <taxon>Acanthomorphata</taxon>
        <taxon>Ovalentaria</taxon>
        <taxon>Atherinomorphae</taxon>
        <taxon>Cyprinodontiformes</taxon>
        <taxon>Goodeidae</taxon>
        <taxon>Xenoophorus</taxon>
    </lineage>
</organism>